<sequence>MVKKAKKANGKGSTKSKTAQSVRARNPIVEEVSNPIPVPEPAVHSVSVSDGSESEGMSASSQERQPAQPLEMYFDNSQFTKICKIQTKCFVTETVNVIKKLKPEVNWFTEHPQFHHFFHMPQEPNLKLMGMWMLLLQTIHIEEEDIAWFGVNGVPIRYSMREHALISGLDCHEYPTRYLKLGSYKFVDAYFKDRARITIKDVKEKLVGMKPCSDRLQMAVLFFLGRLIRGKAKDSGPLDQFILRIVDRLDVCQTFPWGRLTFEDALKGIMHMMDHLKGEPNPTTGFPGFIIPLEILAFECIPSLAKEFREPVPDFHEECPRMCKNRLKRLA</sequence>
<feature type="compositionally biased region" description="Polar residues" evidence="1">
    <location>
        <begin position="11"/>
        <end position="23"/>
    </location>
</feature>
<dbReference type="AlphaFoldDB" id="A0A9W3CM81"/>
<dbReference type="RefSeq" id="XP_056852691.1">
    <property type="nucleotide sequence ID" value="XM_056996711.1"/>
</dbReference>
<dbReference type="Pfam" id="PF09331">
    <property type="entry name" value="DUF1985"/>
    <property type="match status" value="1"/>
</dbReference>
<reference evidence="4" key="1">
    <citation type="submission" date="2025-08" db="UniProtKB">
        <authorList>
            <consortium name="RefSeq"/>
        </authorList>
    </citation>
    <scope>IDENTIFICATION</scope>
    <source>
        <tissue evidence="4">Leaf</tissue>
    </source>
</reference>
<keyword evidence="3" id="KW-1185">Reference proteome</keyword>
<gene>
    <name evidence="4" type="primary">LOC130501903</name>
</gene>
<name>A0A9W3CM81_RAPSA</name>
<dbReference type="OrthoDB" id="1051865at2759"/>
<evidence type="ECO:0000256" key="1">
    <source>
        <dbReference type="SAM" id="MobiDB-lite"/>
    </source>
</evidence>
<dbReference type="PANTHER" id="PTHR48449:SF1">
    <property type="entry name" value="DUF1985 DOMAIN-CONTAINING PROTEIN"/>
    <property type="match status" value="1"/>
</dbReference>
<evidence type="ECO:0000313" key="3">
    <source>
        <dbReference type="Proteomes" id="UP000504610"/>
    </source>
</evidence>
<dbReference type="InterPro" id="IPR015410">
    <property type="entry name" value="DUF1985"/>
</dbReference>
<dbReference type="GeneID" id="130501903"/>
<feature type="region of interest" description="Disordered" evidence="1">
    <location>
        <begin position="1"/>
        <end position="67"/>
    </location>
</feature>
<accession>A0A9W3CM81</accession>
<proteinExistence type="predicted"/>
<protein>
    <submittedName>
        <fullName evidence="4">Uncharacterized protein At3g43530-like</fullName>
    </submittedName>
</protein>
<dbReference type="Proteomes" id="UP000504610">
    <property type="component" value="Unplaced"/>
</dbReference>
<feature type="domain" description="DUF1985" evidence="2">
    <location>
        <begin position="135"/>
        <end position="265"/>
    </location>
</feature>
<dbReference type="KEGG" id="rsz:130501903"/>
<feature type="compositionally biased region" description="Low complexity" evidence="1">
    <location>
        <begin position="45"/>
        <end position="58"/>
    </location>
</feature>
<organism evidence="3 4">
    <name type="scientific">Raphanus sativus</name>
    <name type="common">Radish</name>
    <name type="synonym">Raphanus raphanistrum var. sativus</name>
    <dbReference type="NCBI Taxonomy" id="3726"/>
    <lineage>
        <taxon>Eukaryota</taxon>
        <taxon>Viridiplantae</taxon>
        <taxon>Streptophyta</taxon>
        <taxon>Embryophyta</taxon>
        <taxon>Tracheophyta</taxon>
        <taxon>Spermatophyta</taxon>
        <taxon>Magnoliopsida</taxon>
        <taxon>eudicotyledons</taxon>
        <taxon>Gunneridae</taxon>
        <taxon>Pentapetalae</taxon>
        <taxon>rosids</taxon>
        <taxon>malvids</taxon>
        <taxon>Brassicales</taxon>
        <taxon>Brassicaceae</taxon>
        <taxon>Brassiceae</taxon>
        <taxon>Raphanus</taxon>
    </lineage>
</organism>
<dbReference type="PANTHER" id="PTHR48449">
    <property type="entry name" value="DUF1985 DOMAIN-CONTAINING PROTEIN"/>
    <property type="match status" value="1"/>
</dbReference>
<evidence type="ECO:0000313" key="4">
    <source>
        <dbReference type="RefSeq" id="XP_056852691.1"/>
    </source>
</evidence>
<evidence type="ECO:0000259" key="2">
    <source>
        <dbReference type="Pfam" id="PF09331"/>
    </source>
</evidence>